<dbReference type="SUPFAM" id="SSF102829">
    <property type="entry name" value="Cell division protein ZapA-like"/>
    <property type="match status" value="1"/>
</dbReference>
<name>A0A1L6MUP9_9BACT</name>
<accession>A0A1L6MUP9</accession>
<reference evidence="1 2" key="1">
    <citation type="submission" date="2016-08" db="EMBL/GenBank/DDBJ databases">
        <title>Identification and validation of antigenic proteins from Pajaroellobacter abortibovis using de-novo genome sequence assembly and reverse vaccinology.</title>
        <authorList>
            <person name="Welly B.T."/>
            <person name="Miller M.R."/>
            <person name="Stott J.L."/>
            <person name="Blanchard M.T."/>
            <person name="Islas-Trejo A.D."/>
            <person name="O'Rourke S.M."/>
            <person name="Young A.E."/>
            <person name="Medrano J.F."/>
            <person name="Van Eenennaam A.L."/>
        </authorList>
    </citation>
    <scope>NUCLEOTIDE SEQUENCE [LARGE SCALE GENOMIC DNA]</scope>
    <source>
        <strain evidence="1 2">BTF92-0548A/99-0131</strain>
    </source>
</reference>
<dbReference type="STRING" id="1882918.BCY86_00045"/>
<keyword evidence="2" id="KW-1185">Reference proteome</keyword>
<sequence length="98" mass="11313">MHDSSKSNTIEVEVGGQRIRLVSSEDEAFVHRLADTINQKLEELLPSPKQCPPRTFILVAFILAYELEQERAQRSALYSKTHNFLFHILKKIESIMDD</sequence>
<protein>
    <recommendedName>
        <fullName evidence="3">Cell division protein ZapA</fullName>
    </recommendedName>
</protein>
<gene>
    <name evidence="1" type="ORF">BCY86_00045</name>
</gene>
<dbReference type="Pfam" id="PF05164">
    <property type="entry name" value="ZapA"/>
    <property type="match status" value="1"/>
</dbReference>
<dbReference type="InterPro" id="IPR007838">
    <property type="entry name" value="Cell_div_ZapA-like"/>
</dbReference>
<dbReference type="Gene3D" id="6.10.250.790">
    <property type="match status" value="1"/>
</dbReference>
<evidence type="ECO:0008006" key="3">
    <source>
        <dbReference type="Google" id="ProtNLM"/>
    </source>
</evidence>
<dbReference type="Proteomes" id="UP000185544">
    <property type="component" value="Chromosome"/>
</dbReference>
<dbReference type="AlphaFoldDB" id="A0A1L6MUP9"/>
<organism evidence="1 2">
    <name type="scientific">Pajaroellobacter abortibovis</name>
    <dbReference type="NCBI Taxonomy" id="1882918"/>
    <lineage>
        <taxon>Bacteria</taxon>
        <taxon>Pseudomonadati</taxon>
        <taxon>Myxococcota</taxon>
        <taxon>Polyangia</taxon>
        <taxon>Polyangiales</taxon>
        <taxon>Polyangiaceae</taxon>
    </lineage>
</organism>
<dbReference type="RefSeq" id="WP_075275874.1">
    <property type="nucleotide sequence ID" value="NZ_CP016908.1"/>
</dbReference>
<evidence type="ECO:0000313" key="1">
    <source>
        <dbReference type="EMBL" id="APR99240.1"/>
    </source>
</evidence>
<evidence type="ECO:0000313" key="2">
    <source>
        <dbReference type="Proteomes" id="UP000185544"/>
    </source>
</evidence>
<proteinExistence type="predicted"/>
<dbReference type="InterPro" id="IPR036192">
    <property type="entry name" value="Cell_div_ZapA-like_sf"/>
</dbReference>
<dbReference type="KEGG" id="pabo:BCY86_00045"/>
<dbReference type="InterPro" id="IPR053712">
    <property type="entry name" value="Bac_CellDiv_Activator"/>
</dbReference>
<dbReference type="EMBL" id="CP016908">
    <property type="protein sequence ID" value="APR99240.1"/>
    <property type="molecule type" value="Genomic_DNA"/>
</dbReference>